<dbReference type="PANTHER" id="PTHR32089">
    <property type="entry name" value="METHYL-ACCEPTING CHEMOTAXIS PROTEIN MCPB"/>
    <property type="match status" value="1"/>
</dbReference>
<evidence type="ECO:0000256" key="4">
    <source>
        <dbReference type="PROSITE-ProRule" id="PRU00284"/>
    </source>
</evidence>
<organism evidence="8 9">
    <name type="scientific">Desulfovibrio desulfuricans</name>
    <dbReference type="NCBI Taxonomy" id="876"/>
    <lineage>
        <taxon>Bacteria</taxon>
        <taxon>Pseudomonadati</taxon>
        <taxon>Thermodesulfobacteriota</taxon>
        <taxon>Desulfovibrionia</taxon>
        <taxon>Desulfovibrionales</taxon>
        <taxon>Desulfovibrionaceae</taxon>
        <taxon>Desulfovibrio</taxon>
    </lineage>
</organism>
<dbReference type="Gene3D" id="1.10.287.950">
    <property type="entry name" value="Methyl-accepting chemotaxis protein"/>
    <property type="match status" value="1"/>
</dbReference>
<dbReference type="EMBL" id="FPIW01000010">
    <property type="protein sequence ID" value="SFW34054.1"/>
    <property type="molecule type" value="Genomic_DNA"/>
</dbReference>
<name>A0AA94L1W8_DESDE</name>
<protein>
    <submittedName>
        <fullName evidence="8">Methyl-accepting chemotaxis protein</fullName>
    </submittedName>
</protein>
<dbReference type="RefSeq" id="WP_072311526.1">
    <property type="nucleotide sequence ID" value="NZ_FPIW01000010.1"/>
</dbReference>
<evidence type="ECO:0000313" key="9">
    <source>
        <dbReference type="Proteomes" id="UP000182680"/>
    </source>
</evidence>
<comment type="subcellular location">
    <subcellularLocation>
        <location evidence="1">Membrane</location>
    </subcellularLocation>
</comment>
<comment type="similarity">
    <text evidence="3">Belongs to the methyl-accepting chemotaxis (MCP) protein family.</text>
</comment>
<keyword evidence="2 4" id="KW-0807">Transducer</keyword>
<dbReference type="GO" id="GO:0006935">
    <property type="term" value="P:chemotaxis"/>
    <property type="evidence" value="ECO:0007669"/>
    <property type="project" value="UniProtKB-ARBA"/>
</dbReference>
<keyword evidence="6" id="KW-0472">Membrane</keyword>
<feature type="domain" description="Methyl-accepting transducer" evidence="7">
    <location>
        <begin position="309"/>
        <end position="545"/>
    </location>
</feature>
<feature type="transmembrane region" description="Helical" evidence="6">
    <location>
        <begin position="185"/>
        <end position="205"/>
    </location>
</feature>
<gene>
    <name evidence="8" type="ORF">SAMN02910291_00920</name>
</gene>
<dbReference type="SMART" id="SM00283">
    <property type="entry name" value="MA"/>
    <property type="match status" value="1"/>
</dbReference>
<dbReference type="PANTHER" id="PTHR32089:SF112">
    <property type="entry name" value="LYSOZYME-LIKE PROTEIN-RELATED"/>
    <property type="match status" value="1"/>
</dbReference>
<dbReference type="SUPFAM" id="SSF58104">
    <property type="entry name" value="Methyl-accepting chemotaxis protein (MCP) signaling domain"/>
    <property type="match status" value="1"/>
</dbReference>
<keyword evidence="6" id="KW-1133">Transmembrane helix</keyword>
<keyword evidence="5" id="KW-0175">Coiled coil</keyword>
<comment type="caution">
    <text evidence="8">The sequence shown here is derived from an EMBL/GenBank/DDBJ whole genome shotgun (WGS) entry which is preliminary data.</text>
</comment>
<dbReference type="Pfam" id="PF00015">
    <property type="entry name" value="MCPsignal"/>
    <property type="match status" value="1"/>
</dbReference>
<dbReference type="Proteomes" id="UP000182680">
    <property type="component" value="Unassembled WGS sequence"/>
</dbReference>
<dbReference type="InterPro" id="IPR024478">
    <property type="entry name" value="HlyB_4HB_MCP"/>
</dbReference>
<accession>A0AA94L1W8</accession>
<dbReference type="GO" id="GO:0007165">
    <property type="term" value="P:signal transduction"/>
    <property type="evidence" value="ECO:0007669"/>
    <property type="project" value="UniProtKB-KW"/>
</dbReference>
<dbReference type="Pfam" id="PF12729">
    <property type="entry name" value="4HB_MCP_1"/>
    <property type="match status" value="1"/>
</dbReference>
<feature type="coiled-coil region" evidence="5">
    <location>
        <begin position="246"/>
        <end position="306"/>
    </location>
</feature>
<dbReference type="CDD" id="cd11386">
    <property type="entry name" value="MCP_signal"/>
    <property type="match status" value="1"/>
</dbReference>
<evidence type="ECO:0000313" key="8">
    <source>
        <dbReference type="EMBL" id="SFW34054.1"/>
    </source>
</evidence>
<evidence type="ECO:0000256" key="6">
    <source>
        <dbReference type="SAM" id="Phobius"/>
    </source>
</evidence>
<evidence type="ECO:0000256" key="2">
    <source>
        <dbReference type="ARBA" id="ARBA00023224"/>
    </source>
</evidence>
<dbReference type="Gene3D" id="6.10.340.10">
    <property type="match status" value="1"/>
</dbReference>
<keyword evidence="6" id="KW-0812">Transmembrane</keyword>
<sequence>MKLQAKLLAGFLLSALITLSMGIFADSRLHDMSQADTFLYTRSAEPMGDLINMSVYFQRIRLDLLTFVTTDEDAVKQRVRTEIPQYRAIIDSGTTKVESSLISAEAQKILAEYKLRRQDFRTMTDDVMSLASDGRQAQAYALLTGKGWEISTAYQNAIGDLVASKLEQGRLLAQKNAELADSSSYLLYVALGAGILLSIAMGLLLTRNIMRQLGEDPGYLAQVAGEIANGNLNVAFRPQKVAGGVYHVMQNMVGTMKEKIAEAEEKSAEAARQAEQANIATQEAHAAKAAAEHAKAEGMLQAAQQLEGVVGILTSASEELSAQIEQSSRGADEQSQRVSETATAMEEMNATVREVASNAGHASEMSDQAHLQAQEGAAIVSRVVQGINEVSRQSMEIKQDMDTLSHQAEGIGQIMSVISDIADQTNLLALNAAIEAARAGEAGRGFAVVADEVRKLAEKTMTATHEVGQVISGIQEGTRKSVAGVDVSIGTIQEATSLANQSGETLHSIVALVDQTNDQVRSIATASEEQSAASDEINRSVEQVAAISSQTATAMAQAAQATAELARQSQVLQSLINDMKAEGSR</sequence>
<reference evidence="9" key="1">
    <citation type="submission" date="2016-11" db="EMBL/GenBank/DDBJ databases">
        <authorList>
            <person name="Jaros S."/>
            <person name="Januszkiewicz K."/>
            <person name="Wedrychowicz H."/>
        </authorList>
    </citation>
    <scope>NUCLEOTIDE SEQUENCE [LARGE SCALE GENOMIC DNA]</scope>
    <source>
        <strain evidence="9">DSM 7057</strain>
    </source>
</reference>
<dbReference type="InterPro" id="IPR004089">
    <property type="entry name" value="MCPsignal_dom"/>
</dbReference>
<evidence type="ECO:0000256" key="1">
    <source>
        <dbReference type="ARBA" id="ARBA00004370"/>
    </source>
</evidence>
<dbReference type="GO" id="GO:0016020">
    <property type="term" value="C:membrane"/>
    <property type="evidence" value="ECO:0007669"/>
    <property type="project" value="UniProtKB-SubCell"/>
</dbReference>
<proteinExistence type="inferred from homology"/>
<dbReference type="PROSITE" id="PS50111">
    <property type="entry name" value="CHEMOTAXIS_TRANSDUC_2"/>
    <property type="match status" value="1"/>
</dbReference>
<evidence type="ECO:0000259" key="7">
    <source>
        <dbReference type="PROSITE" id="PS50111"/>
    </source>
</evidence>
<evidence type="ECO:0000256" key="3">
    <source>
        <dbReference type="ARBA" id="ARBA00029447"/>
    </source>
</evidence>
<dbReference type="AlphaFoldDB" id="A0AA94L1W8"/>
<evidence type="ECO:0000256" key="5">
    <source>
        <dbReference type="SAM" id="Coils"/>
    </source>
</evidence>
<dbReference type="FunFam" id="1.10.287.950:FF:000001">
    <property type="entry name" value="Methyl-accepting chemotaxis sensory transducer"/>
    <property type="match status" value="1"/>
</dbReference>